<evidence type="ECO:0000256" key="1">
    <source>
        <dbReference type="ARBA" id="ARBA00022505"/>
    </source>
</evidence>
<dbReference type="SMART" id="SM01008">
    <property type="entry name" value="Ald_Xan_dh_C"/>
    <property type="match status" value="1"/>
</dbReference>
<dbReference type="Gene3D" id="3.90.1170.50">
    <property type="entry name" value="Aldehyde oxidase/xanthine dehydrogenase, a/b hammerhead"/>
    <property type="match status" value="1"/>
</dbReference>
<dbReference type="AlphaFoldDB" id="A0A9E7C025"/>
<keyword evidence="5" id="KW-1185">Reference proteome</keyword>
<dbReference type="PANTHER" id="PTHR11908">
    <property type="entry name" value="XANTHINE DEHYDROGENASE"/>
    <property type="match status" value="1"/>
</dbReference>
<keyword evidence="2 4" id="KW-0560">Oxidoreductase</keyword>
<dbReference type="GO" id="GO:0005506">
    <property type="term" value="F:iron ion binding"/>
    <property type="evidence" value="ECO:0007669"/>
    <property type="project" value="InterPro"/>
</dbReference>
<reference evidence="4" key="1">
    <citation type="journal article" date="2022" name="Int. J. Syst. Evol. Microbiol.">
        <title>Pseudomonas aegrilactucae sp. nov. and Pseudomonas morbosilactucae sp. nov., pathogens causing bacterial rot of lettuce in Japan.</title>
        <authorList>
            <person name="Sawada H."/>
            <person name="Fujikawa T."/>
            <person name="Satou M."/>
        </authorList>
    </citation>
    <scope>NUCLEOTIDE SEQUENCE</scope>
    <source>
        <strain evidence="4">0166_1</strain>
    </source>
</reference>
<dbReference type="PANTHER" id="PTHR11908:SF132">
    <property type="entry name" value="ALDEHYDE OXIDASE 1-RELATED"/>
    <property type="match status" value="1"/>
</dbReference>
<dbReference type="SUPFAM" id="SSF56003">
    <property type="entry name" value="Molybdenum cofactor-binding domain"/>
    <property type="match status" value="1"/>
</dbReference>
<dbReference type="Gene3D" id="3.30.365.10">
    <property type="entry name" value="Aldehyde oxidase/xanthine dehydrogenase, molybdopterin binding domain"/>
    <property type="match status" value="4"/>
</dbReference>
<gene>
    <name evidence="4" type="primary">cdhA_4</name>
    <name evidence="4" type="ORF">DSM104329_02382</name>
</gene>
<dbReference type="GO" id="GO:0034875">
    <property type="term" value="F:caffeine oxidase activity"/>
    <property type="evidence" value="ECO:0007669"/>
    <property type="project" value="UniProtKB-EC"/>
</dbReference>
<dbReference type="Proteomes" id="UP001162834">
    <property type="component" value="Chromosome"/>
</dbReference>
<sequence length="763" mass="80886">MTGSARFLADVKVAGMKHVGFVRSPYAHARMVSVDVSRALALPGVVAVVTAEHLHSVAPLVDPLAVEGLLKTPQPVLAVDRVRFVGEAVAAVVAEDRYVAEDAADLVVVGYEPLGAVTDAVAGMAADAPVLFEELGTNVLYRRSRAHGDTGAAFAAADRVFEGRFHTNRFMAAPMETRGAIATFETGPDRLHIQTSSQTPHLLRMSLSAALGMPEQRIRVSTPAVGGGFGQKMATYPEEVIVCELARRLGCPVKWVEDRRENLIAGSHAKEQIISMELAVTGEGRILGMRAQLIGDGGGYSFNTASVLIEPLVAAQLMPGVYDIANYDYEVIGVVTNKTPIGPFRGVGWTAGHSARELFFDEVARDLGLDPAEFRRLNMIAPGSFPHRTCTDMLYDSGSYTESLADALEMIDYWALRERQRELREQGRYIGIGISPYNELTGFGTDAGSQALLPVPSNDRAVVTVEPTGKVTVAVGLHSHGQGHETTFAQVAADGLGVAIEDVAVVFGDTSTSPFGMGTHASRSAIIGGGTVSLAAARVREKILAAAGRLLEVSPEDLEIADGQVSVAGDPDAGVSFAEVAGAAYFDPRVRGEGEDVYLSATMFYDPPATYSNGTIIAVVEVDPETTEITIERIVASEDCGTVINPMIVEGQVHGAIAQGIGGALLEHLAYDEQGQPLATTYMDYLIPTTMEVPRIDVNHLESPSPFSIGGIKGIGEGGLISAPAAVTCAVLDALAPWQPRLRTLPVTPDRIAEICHNGNRTP</sequence>
<dbReference type="KEGG" id="sbae:DSM104329_02382"/>
<dbReference type="InterPro" id="IPR008274">
    <property type="entry name" value="AldOxase/xan_DH_MoCoBD1"/>
</dbReference>
<organism evidence="4 5">
    <name type="scientific">Capillimicrobium parvum</name>
    <dbReference type="NCBI Taxonomy" id="2884022"/>
    <lineage>
        <taxon>Bacteria</taxon>
        <taxon>Bacillati</taxon>
        <taxon>Actinomycetota</taxon>
        <taxon>Thermoleophilia</taxon>
        <taxon>Solirubrobacterales</taxon>
        <taxon>Capillimicrobiaceae</taxon>
        <taxon>Capillimicrobium</taxon>
    </lineage>
</organism>
<dbReference type="EMBL" id="CP087164">
    <property type="protein sequence ID" value="UGS35985.1"/>
    <property type="molecule type" value="Genomic_DNA"/>
</dbReference>
<proteinExistence type="predicted"/>
<evidence type="ECO:0000313" key="4">
    <source>
        <dbReference type="EMBL" id="UGS35985.1"/>
    </source>
</evidence>
<dbReference type="Pfam" id="PF01315">
    <property type="entry name" value="Ald_Xan_dh_C"/>
    <property type="match status" value="1"/>
</dbReference>
<dbReference type="Pfam" id="PF20256">
    <property type="entry name" value="MoCoBD_2"/>
    <property type="match status" value="1"/>
</dbReference>
<dbReference type="EC" id="1.17.5.2" evidence="4"/>
<dbReference type="InterPro" id="IPR046867">
    <property type="entry name" value="AldOxase/xan_DH_MoCoBD2"/>
</dbReference>
<evidence type="ECO:0000259" key="3">
    <source>
        <dbReference type="SMART" id="SM01008"/>
    </source>
</evidence>
<accession>A0A9E7C025</accession>
<dbReference type="InterPro" id="IPR000674">
    <property type="entry name" value="Ald_Oxase/Xan_DH_a/b"/>
</dbReference>
<keyword evidence="1" id="KW-0500">Molybdenum</keyword>
<dbReference type="Pfam" id="PF02738">
    <property type="entry name" value="MoCoBD_1"/>
    <property type="match status" value="1"/>
</dbReference>
<dbReference type="InterPro" id="IPR037165">
    <property type="entry name" value="AldOxase/xan_DH_Mopterin-bd_sf"/>
</dbReference>
<feature type="domain" description="Aldehyde oxidase/xanthine dehydrogenase a/b hammerhead" evidence="3">
    <location>
        <begin position="2"/>
        <end position="115"/>
    </location>
</feature>
<dbReference type="InterPro" id="IPR036856">
    <property type="entry name" value="Ald_Oxase/Xan_DH_a/b_sf"/>
</dbReference>
<evidence type="ECO:0000256" key="2">
    <source>
        <dbReference type="ARBA" id="ARBA00023002"/>
    </source>
</evidence>
<name>A0A9E7C025_9ACTN</name>
<protein>
    <submittedName>
        <fullName evidence="4">Caffeine dehydrogenase subunit alpha</fullName>
        <ecNumber evidence="4">1.17.5.2</ecNumber>
    </submittedName>
</protein>
<evidence type="ECO:0000313" key="5">
    <source>
        <dbReference type="Proteomes" id="UP001162834"/>
    </source>
</evidence>
<dbReference type="SUPFAM" id="SSF54665">
    <property type="entry name" value="CO dehydrogenase molybdoprotein N-domain-like"/>
    <property type="match status" value="1"/>
</dbReference>
<dbReference type="InterPro" id="IPR016208">
    <property type="entry name" value="Ald_Oxase/xanthine_DH-like"/>
</dbReference>